<evidence type="ECO:0000313" key="3">
    <source>
        <dbReference type="Proteomes" id="UP001161247"/>
    </source>
</evidence>
<sequence length="209" mass="23162">MVDAAADYSPLPAMEERQQPLAMEDTKGILQNPANSLLRCVSIVPAAVATSAGKILLPPNLLSQSDEHISLLNKETSKSNSPSQQISPSSLEKEDSSPNISSNNSSQRLNPEVLEFTISILELIMAQKTYLSKDDMEIGNNTKLFNPSYSIEEINSESGLNHVSNGSEDEDFDMEYAMAQESFYSEISAPTYHNRLKKPKLKQNFEFIE</sequence>
<name>A0AAV1D1L2_OLDCO</name>
<reference evidence="2" key="1">
    <citation type="submission" date="2023-03" db="EMBL/GenBank/DDBJ databases">
        <authorList>
            <person name="Julca I."/>
        </authorList>
    </citation>
    <scope>NUCLEOTIDE SEQUENCE</scope>
</reference>
<protein>
    <submittedName>
        <fullName evidence="2">OLC1v1039208C1</fullName>
    </submittedName>
</protein>
<evidence type="ECO:0000256" key="1">
    <source>
        <dbReference type="SAM" id="MobiDB-lite"/>
    </source>
</evidence>
<feature type="compositionally biased region" description="Low complexity" evidence="1">
    <location>
        <begin position="97"/>
        <end position="106"/>
    </location>
</feature>
<dbReference type="Proteomes" id="UP001161247">
    <property type="component" value="Chromosome 4"/>
</dbReference>
<feature type="compositionally biased region" description="Low complexity" evidence="1">
    <location>
        <begin position="78"/>
        <end position="90"/>
    </location>
</feature>
<dbReference type="AlphaFoldDB" id="A0AAV1D1L2"/>
<gene>
    <name evidence="2" type="ORF">OLC1_LOCUS11302</name>
</gene>
<accession>A0AAV1D1L2</accession>
<keyword evidence="3" id="KW-1185">Reference proteome</keyword>
<proteinExistence type="predicted"/>
<evidence type="ECO:0000313" key="2">
    <source>
        <dbReference type="EMBL" id="CAI9101794.1"/>
    </source>
</evidence>
<organism evidence="2 3">
    <name type="scientific">Oldenlandia corymbosa var. corymbosa</name>
    <dbReference type="NCBI Taxonomy" id="529605"/>
    <lineage>
        <taxon>Eukaryota</taxon>
        <taxon>Viridiplantae</taxon>
        <taxon>Streptophyta</taxon>
        <taxon>Embryophyta</taxon>
        <taxon>Tracheophyta</taxon>
        <taxon>Spermatophyta</taxon>
        <taxon>Magnoliopsida</taxon>
        <taxon>eudicotyledons</taxon>
        <taxon>Gunneridae</taxon>
        <taxon>Pentapetalae</taxon>
        <taxon>asterids</taxon>
        <taxon>lamiids</taxon>
        <taxon>Gentianales</taxon>
        <taxon>Rubiaceae</taxon>
        <taxon>Rubioideae</taxon>
        <taxon>Spermacoceae</taxon>
        <taxon>Hedyotis-Oldenlandia complex</taxon>
        <taxon>Oldenlandia</taxon>
    </lineage>
</organism>
<feature type="region of interest" description="Disordered" evidence="1">
    <location>
        <begin position="73"/>
        <end position="107"/>
    </location>
</feature>
<dbReference type="EMBL" id="OX459121">
    <property type="protein sequence ID" value="CAI9101794.1"/>
    <property type="molecule type" value="Genomic_DNA"/>
</dbReference>